<dbReference type="GO" id="GO:0005737">
    <property type="term" value="C:cytoplasm"/>
    <property type="evidence" value="ECO:0007669"/>
    <property type="project" value="TreeGrafter"/>
</dbReference>
<dbReference type="KEGG" id="tig:THII_0505"/>
<dbReference type="GO" id="GO:0007229">
    <property type="term" value="P:integrin-mediated signaling pathway"/>
    <property type="evidence" value="ECO:0007669"/>
    <property type="project" value="UniProtKB-KW"/>
</dbReference>
<keyword evidence="3" id="KW-0106">Calcium</keyword>
<dbReference type="GO" id="GO:0010855">
    <property type="term" value="F:adenylate cyclase inhibitor activity"/>
    <property type="evidence" value="ECO:0007669"/>
    <property type="project" value="TreeGrafter"/>
</dbReference>
<protein>
    <submittedName>
        <fullName evidence="5">Na-Ca exchanger/integrin-beta4</fullName>
    </submittedName>
</protein>
<dbReference type="PANTHER" id="PTHR46682">
    <property type="entry name" value="ADHESION G-PROTEIN COUPLED RECEPTOR V1"/>
    <property type="match status" value="1"/>
</dbReference>
<dbReference type="InterPro" id="IPR026919">
    <property type="entry name" value="ADGRV1"/>
</dbReference>
<dbReference type="SMART" id="SM00237">
    <property type="entry name" value="Calx_beta"/>
    <property type="match status" value="5"/>
</dbReference>
<dbReference type="InterPro" id="IPR003644">
    <property type="entry name" value="Calx_beta"/>
</dbReference>
<dbReference type="GO" id="GO:0004930">
    <property type="term" value="F:G protein-coupled receptor activity"/>
    <property type="evidence" value="ECO:0007669"/>
    <property type="project" value="InterPro"/>
</dbReference>
<accession>A0A090AHM6</accession>
<dbReference type="NCBIfam" id="NF041518">
    <property type="entry name" value="choice_anch_Q"/>
    <property type="match status" value="1"/>
</dbReference>
<dbReference type="InterPro" id="IPR038081">
    <property type="entry name" value="CalX-like_sf"/>
</dbReference>
<dbReference type="InterPro" id="IPR044060">
    <property type="entry name" value="Bacterial_rp_domain"/>
</dbReference>
<dbReference type="EMBL" id="AP014633">
    <property type="protein sequence ID" value="BAP54802.1"/>
    <property type="molecule type" value="Genomic_DNA"/>
</dbReference>
<dbReference type="Proteomes" id="UP000031623">
    <property type="component" value="Chromosome"/>
</dbReference>
<evidence type="ECO:0000256" key="1">
    <source>
        <dbReference type="ARBA" id="ARBA00022729"/>
    </source>
</evidence>
<name>A0A090AHM6_9GAMM</name>
<keyword evidence="5" id="KW-0401">Integrin</keyword>
<dbReference type="OrthoDB" id="5621937at2"/>
<dbReference type="GO" id="GO:0001965">
    <property type="term" value="F:G-protein alpha-subunit binding"/>
    <property type="evidence" value="ECO:0007669"/>
    <property type="project" value="TreeGrafter"/>
</dbReference>
<reference evidence="5 6" key="1">
    <citation type="journal article" date="2014" name="ISME J.">
        <title>Ecophysiology of Thioploca ingrica as revealed by the complete genome sequence supplemented with proteomic evidence.</title>
        <authorList>
            <person name="Kojima H."/>
            <person name="Ogura Y."/>
            <person name="Yamamoto N."/>
            <person name="Togashi T."/>
            <person name="Mori H."/>
            <person name="Watanabe T."/>
            <person name="Nemoto F."/>
            <person name="Kurokawa K."/>
            <person name="Hayashi T."/>
            <person name="Fukui M."/>
        </authorList>
    </citation>
    <scope>NUCLEOTIDE SEQUENCE [LARGE SCALE GENOMIC DNA]</scope>
</reference>
<dbReference type="GO" id="GO:0071277">
    <property type="term" value="P:cellular response to calcium ion"/>
    <property type="evidence" value="ECO:0007669"/>
    <property type="project" value="TreeGrafter"/>
</dbReference>
<keyword evidence="1" id="KW-0732">Signal</keyword>
<feature type="domain" description="Calx-beta" evidence="4">
    <location>
        <begin position="1408"/>
        <end position="1518"/>
    </location>
</feature>
<feature type="domain" description="Calx-beta" evidence="4">
    <location>
        <begin position="1532"/>
        <end position="1633"/>
    </location>
</feature>
<keyword evidence="2" id="KW-0677">Repeat</keyword>
<dbReference type="STRING" id="40754.THII_0505"/>
<evidence type="ECO:0000313" key="6">
    <source>
        <dbReference type="Proteomes" id="UP000031623"/>
    </source>
</evidence>
<evidence type="ECO:0000256" key="3">
    <source>
        <dbReference type="ARBA" id="ARBA00022837"/>
    </source>
</evidence>
<feature type="domain" description="Calx-beta" evidence="4">
    <location>
        <begin position="1764"/>
        <end position="1878"/>
    </location>
</feature>
<dbReference type="InterPro" id="IPR011050">
    <property type="entry name" value="Pectin_lyase_fold/virulence"/>
</dbReference>
<dbReference type="PANTHER" id="PTHR46682:SF1">
    <property type="entry name" value="ADHESION G-PROTEIN COUPLED RECEPTOR V1"/>
    <property type="match status" value="1"/>
</dbReference>
<gene>
    <name evidence="5" type="ORF">THII_0505</name>
</gene>
<sequence length="2417" mass="256798">MRSHHKETVYKLPIRLTRRFILTLGILFFLPIQYVAAAIIVNSTADNVATDIKCTLREAIRTVGGIATADCPNDNSGIIQFDSSLKNQTIDLSNTTDNPTATFDTTSRLYINPTNNLTIDGADNLITLSNSATTAGKRVLRIAPGKTVTIIGMTIINGMYTAALNEGAGIYNEGTLTLTRCLIKDNTARIKGGGIYNKASLTLNNNTFYNNKTAVNGTTLIEGGGGIYNETTGTLTINNSTIGNNQAAGSANKGGGIYNANNLTINNSTIVYNTANTSGTGGGIYSAGGTVTVKNSIVGGNLKGAAANDCGVTAPGVITSGGYNLIVTGGGCTTVGTDKSTTALSTILNSLSPPNYYYSLNVSSSGNVAINAISNGTNGCGTAPLDFDQLGVARPQGTGCDIGAYEVQQPTITYTFTPPSLLSAKEDSAGTQSFTVTQSATANCGNASIQYTITGTASPPPATDADYQTTLTNGQKTTEIEGTISLGTSSVQSGAVNLQVTPDKTVEPDETFIVTFPISSSNPTLPTSTCPEILNNYFASPKFILPTTTSSTFTIKNDDLAVLNITRLDPTPTNANSVSYLVTFSDGITNLDASDFTTTNGAPISSITSTDNKNYTVTVDISNSINGDFQLKLLNSATIAGVNPDLVFNGIEMIGDTYTIDKPLPYVISLDIAPDSYKVSTITIQFNEAVKNFDLSDLKLTLDNGSNLLTNAQTLTTTDDITWIVGNLDSLTETVGNYTFTVIAAGITNRIGNLLLANKDTTWERLRPVFNMAKLGEGIGTITVNGVDCGSTCSNRYAIGDTVLLVATPDKDSYFDSWGGDCSSSSLTMTKDTKVMNCTGTFHLKSNFVLKINKAGEGTGTITVNGIDCGTTCNSAYPKGSIITLTVTPTEDSYFVSWDGACNASPFTMTTDTTCTVTFEKKPTFTLNINKAGKGSGTITGSGINCGTVCQKSYLIDDKISLIVTPAENSVFVGWEGDCSASSFAITKNMNCIANFREKSNFTLNISKAGKGTGTITGSGIYCGTHCSSVYLEGETVTLTVTPAENSSFGGWEGDCTTSSFAMTTDMNCIANFQEKPVPPLSKTMILTLTQQGTGEGEFVFQPAVPVDRIDCDTDKKQCRYTIDTATWIKVTAKPNSDSRFMGWSGANSKCNPNKDNQLEFFMSEDYSCTAEFESNPKVLSLVTVGNGQVTISPVGNSIPCETGTCFQFAANSEVKLTPQAGNEFHFYNWSGDSDCQDGQVKMDTDKICVATFGDTLPVNLVLIYDHSQGQIALTPVGENCGDNCQRYKSGTSVTLTAQPQPGFQLASWGDCSNQTQTTLGMTLTKDWRCEVTFMPATNPPPIDPNQPAYSLTVNLMGGGLGTITSLPGGINCGLNCTAHYQANTAVKLQAELAPNSIFVGWSESCPQGQVYLNADKTCLATFEVPGVVEWTSPAQIDVTEEDKPLILKVGRLGGKYGAAAVDYTITDVTTTAGSDYNATTAGTLTWAAGDNTEKTVTLTILPDKLKEETESLTVTLANPQGGVRLGTSTMIAVRIADVPAFSSIQLSMPEYKVNEGGKKEAVVFVTRAGKSGGTVSTDFQTIDGTAIANNDYTPVSGTLTWADGDRTQQAIKIPILQDSLNENHETFGIQLANLTGEAQFGQYAQATVTIVDTPSMGSLEFSQPEYRVNESAGKATIQVNRIGDSSGEVSVNYTTTAEGSAQVGQDFTPSQGVLQWTNGDSEPKFFDIPISVDEQPEGEETVDLSLSNPTGGASLGAISTAILKITDVVDDNTNPPPATETSTIQFTGSTYEIMEQAAIKPLEGLIRVPVNRTGSSKGPATVKYMTQDGTAIAGKNYQASQGQVTWADGETGEKWINIDSWDNKLKEETKSFSLLLSQPNGAVLGEYPQTTVLIKDDDGSVVGFSSKNNYLALEKSGQAQVTVSRSNSSVGQATLHYTTVDGTAKAGEDYSPTEGILTWADGESGDKTISIPLIADQITEDNETIQLRLSDPQGDVVLAQPSEVAVTIIETETTPCEVTGKVIDCFLVLSTDSPILQDVKITSRGAVTGGRLAGQIQNAGRVQNVMLMPNSILMGGQVTGSLSGDSEQPTTAFLRYVKIKGAHLEHVVIGEGCQFDPSTTLGDGVLFQANELVPEQNLDSILGYMEQSVFGQRAVKLRGDVLYLSAINGLLGTINNLPQLANSGWQVKLEPRYGFLTLDVGDLRFAAMPLQVNQTLTAMIEGISLGMTSQADGQVIFRNQNGREIITQPVVQNPAALQDQLRQLGLNVEMLANGNLKATLANGYYLIGRAGLSAQQVSQETPLGLHYTDQPAYLVFKDDQGQRWQQFIYPAAADPQVLANQTEEVFLANDGQLQVRQGGRVYQGRLDYLVITGKQPRSGNLQFKEIADINGDHCGDYQIVYSSQENQVMFGQCSSR</sequence>
<dbReference type="HOGENOM" id="CLU_229935_0_0_6"/>
<evidence type="ECO:0000313" key="5">
    <source>
        <dbReference type="EMBL" id="BAP54802.1"/>
    </source>
</evidence>
<dbReference type="Pfam" id="PF03160">
    <property type="entry name" value="Calx-beta"/>
    <property type="match status" value="4"/>
</dbReference>
<evidence type="ECO:0000259" key="4">
    <source>
        <dbReference type="SMART" id="SM00237"/>
    </source>
</evidence>
<evidence type="ECO:0000256" key="2">
    <source>
        <dbReference type="ARBA" id="ARBA00022737"/>
    </source>
</evidence>
<dbReference type="GO" id="GO:0016020">
    <property type="term" value="C:membrane"/>
    <property type="evidence" value="ECO:0007669"/>
    <property type="project" value="InterPro"/>
</dbReference>
<feature type="domain" description="Calx-beta" evidence="4">
    <location>
        <begin position="1647"/>
        <end position="1748"/>
    </location>
</feature>
<dbReference type="SUPFAM" id="SSF51126">
    <property type="entry name" value="Pectin lyase-like"/>
    <property type="match status" value="1"/>
</dbReference>
<dbReference type="Pfam" id="PF18998">
    <property type="entry name" value="Flg_new_2"/>
    <property type="match status" value="6"/>
</dbReference>
<dbReference type="Gene3D" id="2.60.40.2030">
    <property type="match status" value="6"/>
</dbReference>
<keyword evidence="6" id="KW-1185">Reference proteome</keyword>
<dbReference type="SUPFAM" id="SSF141072">
    <property type="entry name" value="CalX-like"/>
    <property type="match status" value="6"/>
</dbReference>
<dbReference type="InterPro" id="IPR059226">
    <property type="entry name" value="Choice_anch_Q_dom"/>
</dbReference>
<feature type="domain" description="Calx-beta" evidence="4">
    <location>
        <begin position="1891"/>
        <end position="1991"/>
    </location>
</feature>
<proteinExistence type="predicted"/>
<organism evidence="5 6">
    <name type="scientific">Thioploca ingrica</name>
    <dbReference type="NCBI Taxonomy" id="40754"/>
    <lineage>
        <taxon>Bacteria</taxon>
        <taxon>Pseudomonadati</taxon>
        <taxon>Pseudomonadota</taxon>
        <taxon>Gammaproteobacteria</taxon>
        <taxon>Thiotrichales</taxon>
        <taxon>Thiotrichaceae</taxon>
        <taxon>Thioploca</taxon>
    </lineage>
</organism>